<gene>
    <name evidence="1" type="ORF">TRIVIDRAFT_187017</name>
</gene>
<dbReference type="RefSeq" id="XP_013952891.1">
    <property type="nucleotide sequence ID" value="XM_014097416.1"/>
</dbReference>
<organism evidence="1 2">
    <name type="scientific">Hypocrea virens (strain Gv29-8 / FGSC 10586)</name>
    <name type="common">Gliocladium virens</name>
    <name type="synonym">Trichoderma virens</name>
    <dbReference type="NCBI Taxonomy" id="413071"/>
    <lineage>
        <taxon>Eukaryota</taxon>
        <taxon>Fungi</taxon>
        <taxon>Dikarya</taxon>
        <taxon>Ascomycota</taxon>
        <taxon>Pezizomycotina</taxon>
        <taxon>Sordariomycetes</taxon>
        <taxon>Hypocreomycetidae</taxon>
        <taxon>Hypocreales</taxon>
        <taxon>Hypocreaceae</taxon>
        <taxon>Trichoderma</taxon>
    </lineage>
</organism>
<dbReference type="InParanoid" id="G9N306"/>
<comment type="caution">
    <text evidence="1">The sequence shown here is derived from an EMBL/GenBank/DDBJ whole genome shotgun (WGS) entry which is preliminary data.</text>
</comment>
<keyword evidence="2" id="KW-1185">Reference proteome</keyword>
<dbReference type="AlphaFoldDB" id="G9N306"/>
<name>G9N306_HYPVG</name>
<dbReference type="HOGENOM" id="CLU_2979387_0_0_1"/>
<evidence type="ECO:0000313" key="1">
    <source>
        <dbReference type="EMBL" id="EHK18691.1"/>
    </source>
</evidence>
<reference evidence="1 2" key="1">
    <citation type="journal article" date="2011" name="Genome Biol.">
        <title>Comparative genome sequence analysis underscores mycoparasitism as the ancestral life style of Trichoderma.</title>
        <authorList>
            <person name="Kubicek C.P."/>
            <person name="Herrera-Estrella A."/>
            <person name="Seidl-Seiboth V."/>
            <person name="Martinez D.A."/>
            <person name="Druzhinina I.S."/>
            <person name="Thon M."/>
            <person name="Zeilinger S."/>
            <person name="Casas-Flores S."/>
            <person name="Horwitz B.A."/>
            <person name="Mukherjee P.K."/>
            <person name="Mukherjee M."/>
            <person name="Kredics L."/>
            <person name="Alcaraz L.D."/>
            <person name="Aerts A."/>
            <person name="Antal Z."/>
            <person name="Atanasova L."/>
            <person name="Cervantes-Badillo M.G."/>
            <person name="Challacombe J."/>
            <person name="Chertkov O."/>
            <person name="McCluskey K."/>
            <person name="Coulpier F."/>
            <person name="Deshpande N."/>
            <person name="von Doehren H."/>
            <person name="Ebbole D.J."/>
            <person name="Esquivel-Naranjo E.U."/>
            <person name="Fekete E."/>
            <person name="Flipphi M."/>
            <person name="Glaser F."/>
            <person name="Gomez-Rodriguez E.Y."/>
            <person name="Gruber S."/>
            <person name="Han C."/>
            <person name="Henrissat B."/>
            <person name="Hermosa R."/>
            <person name="Hernandez-Onate M."/>
            <person name="Karaffa L."/>
            <person name="Kosti I."/>
            <person name="Le Crom S."/>
            <person name="Lindquist E."/>
            <person name="Lucas S."/>
            <person name="Luebeck M."/>
            <person name="Luebeck P.S."/>
            <person name="Margeot A."/>
            <person name="Metz B."/>
            <person name="Misra M."/>
            <person name="Nevalainen H."/>
            <person name="Omann M."/>
            <person name="Packer N."/>
            <person name="Perrone G."/>
            <person name="Uresti-Rivera E.E."/>
            <person name="Salamov A."/>
            <person name="Schmoll M."/>
            <person name="Seiboth B."/>
            <person name="Shapiro H."/>
            <person name="Sukno S."/>
            <person name="Tamayo-Ramos J.A."/>
            <person name="Tisch D."/>
            <person name="Wiest A."/>
            <person name="Wilkinson H.H."/>
            <person name="Zhang M."/>
            <person name="Coutinho P.M."/>
            <person name="Kenerley C.M."/>
            <person name="Monte E."/>
            <person name="Baker S.E."/>
            <person name="Grigoriev I.V."/>
        </authorList>
    </citation>
    <scope>NUCLEOTIDE SEQUENCE [LARGE SCALE GENOMIC DNA]</scope>
    <source>
        <strain evidence="2">Gv29-8 / FGSC 10586</strain>
    </source>
</reference>
<dbReference type="GeneID" id="25789275"/>
<accession>G9N306</accession>
<evidence type="ECO:0000313" key="2">
    <source>
        <dbReference type="Proteomes" id="UP000007115"/>
    </source>
</evidence>
<dbReference type="VEuPathDB" id="FungiDB:TRIVIDRAFT_187017"/>
<protein>
    <submittedName>
        <fullName evidence="1">Uncharacterized protein</fullName>
    </submittedName>
</protein>
<proteinExistence type="predicted"/>
<dbReference type="EMBL" id="ABDF02000085">
    <property type="protein sequence ID" value="EHK18691.1"/>
    <property type="molecule type" value="Genomic_DNA"/>
</dbReference>
<dbReference type="Proteomes" id="UP000007115">
    <property type="component" value="Unassembled WGS sequence"/>
</dbReference>
<sequence length="58" mass="6662">MNQKSSGAKNHTLRIICWHLEKAAELQGCRVCKRKEEGWKEKRSVGSPQAEVDIHKQC</sequence>